<organism evidence="1 4">
    <name type="scientific">Marinomonas gallaica</name>
    <dbReference type="NCBI Taxonomy" id="1806667"/>
    <lineage>
        <taxon>Bacteria</taxon>
        <taxon>Pseudomonadati</taxon>
        <taxon>Pseudomonadota</taxon>
        <taxon>Gammaproteobacteria</taxon>
        <taxon>Oceanospirillales</taxon>
        <taxon>Oceanospirillaceae</taxon>
        <taxon>Marinomonas</taxon>
    </lineage>
</organism>
<dbReference type="Proteomes" id="UP000092871">
    <property type="component" value="Unassembled WGS sequence"/>
</dbReference>
<evidence type="ECO:0000313" key="2">
    <source>
        <dbReference type="EMBL" id="SBT20269.1"/>
    </source>
</evidence>
<evidence type="ECO:0000313" key="1">
    <source>
        <dbReference type="EMBL" id="SBT16553.1"/>
    </source>
</evidence>
<dbReference type="AlphaFoldDB" id="A0A1C3JMZ0"/>
<gene>
    <name evidence="1" type="ORF">MGA5115_00634</name>
    <name evidence="2" type="ORF">MGA5116_00852</name>
</gene>
<protein>
    <recommendedName>
        <fullName evidence="5">General secretion pathway protein N</fullName>
    </recommendedName>
</protein>
<dbReference type="OrthoDB" id="6105274at2"/>
<accession>A0A1C3JMZ0</accession>
<proteinExistence type="predicted"/>
<reference evidence="2 3" key="2">
    <citation type="submission" date="2016-06" db="EMBL/GenBank/DDBJ databases">
        <authorList>
            <person name="Rodrigo-Torres L."/>
            <person name="Arahal D.R."/>
        </authorList>
    </citation>
    <scope>NUCLEOTIDE SEQUENCE [LARGE SCALE GENOMIC DNA]</scope>
    <source>
        <strain evidence="2 3">CECT 5116</strain>
    </source>
</reference>
<name>A0A1C3JMZ0_9GAMM</name>
<reference evidence="1 4" key="1">
    <citation type="submission" date="2016-06" db="EMBL/GenBank/DDBJ databases">
        <authorList>
            <person name="Kjaerup R.B."/>
            <person name="Dalgaard T.S."/>
            <person name="Juul-Madsen H.R."/>
        </authorList>
    </citation>
    <scope>NUCLEOTIDE SEQUENCE [LARGE SCALE GENOMIC DNA]</scope>
    <source>
        <strain evidence="1 4">CECT 5115</strain>
    </source>
</reference>
<evidence type="ECO:0008006" key="5">
    <source>
        <dbReference type="Google" id="ProtNLM"/>
    </source>
</evidence>
<sequence length="247" mass="27837">MRFKTYALLAVWFVLVASLVVGLYVPLHYWSPQLRGLMPQGVSLMQVSGHWWSGRAALSVPYSKEPALLSWTTAGFLSPISWQLNHPQVMGYGKFKPELSGLSLWIDGLSAQASALNSVLAKQGIELSGQPITVSRWFSHYVWQDHTFDAFKVQANWPEGNIRYPVGNREIEAPVKKWQLHGYLSGQEPVVSLRSLQGNELLEIKLLSSHALEMTVMPELIESLGQRWPGKKEYPAFVVVQPLNELR</sequence>
<dbReference type="EMBL" id="FLRA01000003">
    <property type="protein sequence ID" value="SBT16553.1"/>
    <property type="molecule type" value="Genomic_DNA"/>
</dbReference>
<dbReference type="EMBL" id="FLRB01000006">
    <property type="protein sequence ID" value="SBT20269.1"/>
    <property type="molecule type" value="Genomic_DNA"/>
</dbReference>
<dbReference type="Proteomes" id="UP000092840">
    <property type="component" value="Unassembled WGS sequence"/>
</dbReference>
<dbReference type="RefSeq" id="WP_067031763.1">
    <property type="nucleotide sequence ID" value="NZ_FLRA01000003.1"/>
</dbReference>
<keyword evidence="3" id="KW-1185">Reference proteome</keyword>
<evidence type="ECO:0000313" key="3">
    <source>
        <dbReference type="Proteomes" id="UP000092840"/>
    </source>
</evidence>
<evidence type="ECO:0000313" key="4">
    <source>
        <dbReference type="Proteomes" id="UP000092871"/>
    </source>
</evidence>